<keyword evidence="2" id="KW-1185">Reference proteome</keyword>
<dbReference type="EMBL" id="CM047747">
    <property type="protein sequence ID" value="KAJ0018489.1"/>
    <property type="molecule type" value="Genomic_DNA"/>
</dbReference>
<organism evidence="1 2">
    <name type="scientific">Pistacia integerrima</name>
    <dbReference type="NCBI Taxonomy" id="434235"/>
    <lineage>
        <taxon>Eukaryota</taxon>
        <taxon>Viridiplantae</taxon>
        <taxon>Streptophyta</taxon>
        <taxon>Embryophyta</taxon>
        <taxon>Tracheophyta</taxon>
        <taxon>Spermatophyta</taxon>
        <taxon>Magnoliopsida</taxon>
        <taxon>eudicotyledons</taxon>
        <taxon>Gunneridae</taxon>
        <taxon>Pentapetalae</taxon>
        <taxon>rosids</taxon>
        <taxon>malvids</taxon>
        <taxon>Sapindales</taxon>
        <taxon>Anacardiaceae</taxon>
        <taxon>Pistacia</taxon>
    </lineage>
</organism>
<evidence type="ECO:0000313" key="2">
    <source>
        <dbReference type="Proteomes" id="UP001163603"/>
    </source>
</evidence>
<name>A0ACC0XJK8_9ROSI</name>
<reference evidence="2" key="1">
    <citation type="journal article" date="2023" name="G3 (Bethesda)">
        <title>Genome assembly and association tests identify interacting loci associated with vigor, precocity, and sex in interspecific pistachio rootstocks.</title>
        <authorList>
            <person name="Palmer W."/>
            <person name="Jacygrad E."/>
            <person name="Sagayaradj S."/>
            <person name="Cavanaugh K."/>
            <person name="Han R."/>
            <person name="Bertier L."/>
            <person name="Beede B."/>
            <person name="Kafkas S."/>
            <person name="Golino D."/>
            <person name="Preece J."/>
            <person name="Michelmore R."/>
        </authorList>
    </citation>
    <scope>NUCLEOTIDE SEQUENCE [LARGE SCALE GENOMIC DNA]</scope>
</reference>
<gene>
    <name evidence="1" type="ORF">Pint_11703</name>
</gene>
<proteinExistence type="predicted"/>
<comment type="caution">
    <text evidence="1">The sequence shown here is derived from an EMBL/GenBank/DDBJ whole genome shotgun (WGS) entry which is preliminary data.</text>
</comment>
<dbReference type="Proteomes" id="UP001163603">
    <property type="component" value="Chromosome 12"/>
</dbReference>
<accession>A0ACC0XJK8</accession>
<evidence type="ECO:0000313" key="1">
    <source>
        <dbReference type="EMBL" id="KAJ0018489.1"/>
    </source>
</evidence>
<protein>
    <submittedName>
        <fullName evidence="1">Uncharacterized protein</fullName>
    </submittedName>
</protein>
<sequence length="39" mass="4433">MNLVLDDAEEVHIKKKTRKSLEASDDSSKGRFILALRAF</sequence>